<accession>A0ABR0J5S2</accession>
<proteinExistence type="predicted"/>
<dbReference type="Proteomes" id="UP001345691">
    <property type="component" value="Unassembled WGS sequence"/>
</dbReference>
<sequence>MDRTVAPRPSLPTTAQSLYRKANSSTSSSRRPGKTFVVPLFLSTSKYSPRDNLFASGALPHDIRSRSSVGSVIEHGSGRVGAVSVLSTQQQDQDEVADMYGGSVSDRTRGGHSDPQNLDSSRSSSSGQRARSTRTGSTRSTHSSARTSSRPVSKRKRSSRDMEINAKARMSFAFGVTLVVSVVIYLVLTFTKTAQGTMFNVMSIALILILTGIFLHQFISMLMLKRRSRRKRQRAVVHRREEEQGNAKSRRPGPEDELHPEKPIPIRMATDGFGPDLERGDQIPIQIPPPVYGNNRTSMRLNPGLVHWREVVPSPLTPTYDEALNQVHQTMGYRPPSYLSDNEVDEVIASRRRDVDAALENIHPLERERMRELAAHALEGHE</sequence>
<feature type="compositionally biased region" description="Basic and acidic residues" evidence="1">
    <location>
        <begin position="252"/>
        <end position="264"/>
    </location>
</feature>
<feature type="region of interest" description="Disordered" evidence="1">
    <location>
        <begin position="86"/>
        <end position="161"/>
    </location>
</feature>
<feature type="compositionally biased region" description="Low complexity" evidence="1">
    <location>
        <begin position="120"/>
        <end position="151"/>
    </location>
</feature>
<feature type="transmembrane region" description="Helical" evidence="2">
    <location>
        <begin position="202"/>
        <end position="224"/>
    </location>
</feature>
<keyword evidence="2" id="KW-0812">Transmembrane</keyword>
<keyword evidence="2" id="KW-0472">Membrane</keyword>
<name>A0ABR0J5S2_9EURO</name>
<feature type="region of interest" description="Disordered" evidence="1">
    <location>
        <begin position="1"/>
        <end position="33"/>
    </location>
</feature>
<feature type="compositionally biased region" description="Polar residues" evidence="1">
    <location>
        <begin position="11"/>
        <end position="30"/>
    </location>
</feature>
<comment type="caution">
    <text evidence="3">The sequence shown here is derived from an EMBL/GenBank/DDBJ whole genome shotgun (WGS) entry which is preliminary data.</text>
</comment>
<reference evidence="3 4" key="1">
    <citation type="submission" date="2023-08" db="EMBL/GenBank/DDBJ databases">
        <title>Black Yeasts Isolated from many extreme environments.</title>
        <authorList>
            <person name="Coleine C."/>
            <person name="Stajich J.E."/>
            <person name="Selbmann L."/>
        </authorList>
    </citation>
    <scope>NUCLEOTIDE SEQUENCE [LARGE SCALE GENOMIC DNA]</scope>
    <source>
        <strain evidence="3 4">CCFEE 6328</strain>
    </source>
</reference>
<evidence type="ECO:0000256" key="2">
    <source>
        <dbReference type="SAM" id="Phobius"/>
    </source>
</evidence>
<organism evidence="3 4">
    <name type="scientific">Exophiala sideris</name>
    <dbReference type="NCBI Taxonomy" id="1016849"/>
    <lineage>
        <taxon>Eukaryota</taxon>
        <taxon>Fungi</taxon>
        <taxon>Dikarya</taxon>
        <taxon>Ascomycota</taxon>
        <taxon>Pezizomycotina</taxon>
        <taxon>Eurotiomycetes</taxon>
        <taxon>Chaetothyriomycetidae</taxon>
        <taxon>Chaetothyriales</taxon>
        <taxon>Herpotrichiellaceae</taxon>
        <taxon>Exophiala</taxon>
    </lineage>
</organism>
<dbReference type="EMBL" id="JAVRRF010000017">
    <property type="protein sequence ID" value="KAK5056972.1"/>
    <property type="molecule type" value="Genomic_DNA"/>
</dbReference>
<protein>
    <recommendedName>
        <fullName evidence="5">Defect at low temperature protein 1</fullName>
    </recommendedName>
</protein>
<evidence type="ECO:0000256" key="1">
    <source>
        <dbReference type="SAM" id="MobiDB-lite"/>
    </source>
</evidence>
<gene>
    <name evidence="3" type="ORF">LTR69_007610</name>
</gene>
<evidence type="ECO:0000313" key="3">
    <source>
        <dbReference type="EMBL" id="KAK5056972.1"/>
    </source>
</evidence>
<evidence type="ECO:0008006" key="5">
    <source>
        <dbReference type="Google" id="ProtNLM"/>
    </source>
</evidence>
<feature type="transmembrane region" description="Helical" evidence="2">
    <location>
        <begin position="170"/>
        <end position="190"/>
    </location>
</feature>
<evidence type="ECO:0000313" key="4">
    <source>
        <dbReference type="Proteomes" id="UP001345691"/>
    </source>
</evidence>
<feature type="region of interest" description="Disordered" evidence="1">
    <location>
        <begin position="230"/>
        <end position="266"/>
    </location>
</feature>
<keyword evidence="4" id="KW-1185">Reference proteome</keyword>
<keyword evidence="2" id="KW-1133">Transmembrane helix</keyword>